<gene>
    <name evidence="2" type="ORF">FHS18_005791</name>
</gene>
<dbReference type="InterPro" id="IPR025237">
    <property type="entry name" value="DUF4183"/>
</dbReference>
<evidence type="ECO:0000313" key="3">
    <source>
        <dbReference type="Proteomes" id="UP000570361"/>
    </source>
</evidence>
<dbReference type="Pfam" id="PF13799">
    <property type="entry name" value="DUF4183"/>
    <property type="match status" value="1"/>
</dbReference>
<feature type="domain" description="DUF4183" evidence="1">
    <location>
        <begin position="47"/>
        <end position="114"/>
    </location>
</feature>
<dbReference type="RefSeq" id="WP_183603747.1">
    <property type="nucleotide sequence ID" value="NZ_JACHXK010000020.1"/>
</dbReference>
<comment type="caution">
    <text evidence="2">The sequence shown here is derived from an EMBL/GenBank/DDBJ whole genome shotgun (WGS) entry which is preliminary data.</text>
</comment>
<protein>
    <recommendedName>
        <fullName evidence="1">DUF4183 domain-containing protein</fullName>
    </recommendedName>
</protein>
<organism evidence="2 3">
    <name type="scientific">Paenibacillus phyllosphaerae</name>
    <dbReference type="NCBI Taxonomy" id="274593"/>
    <lineage>
        <taxon>Bacteria</taxon>
        <taxon>Bacillati</taxon>
        <taxon>Bacillota</taxon>
        <taxon>Bacilli</taxon>
        <taxon>Bacillales</taxon>
        <taxon>Paenibacillaceae</taxon>
        <taxon>Paenibacillus</taxon>
    </lineage>
</organism>
<dbReference type="EMBL" id="JACHXK010000020">
    <property type="protein sequence ID" value="MBB3113678.1"/>
    <property type="molecule type" value="Genomic_DNA"/>
</dbReference>
<reference evidence="2 3" key="1">
    <citation type="submission" date="2020-08" db="EMBL/GenBank/DDBJ databases">
        <title>Genomic Encyclopedia of Type Strains, Phase III (KMG-III): the genomes of soil and plant-associated and newly described type strains.</title>
        <authorList>
            <person name="Whitman W."/>
        </authorList>
    </citation>
    <scope>NUCLEOTIDE SEQUENCE [LARGE SCALE GENOMIC DNA]</scope>
    <source>
        <strain evidence="2 3">CECT 5862</strain>
    </source>
</reference>
<evidence type="ECO:0000313" key="2">
    <source>
        <dbReference type="EMBL" id="MBB3113678.1"/>
    </source>
</evidence>
<keyword evidence="3" id="KW-1185">Reference proteome</keyword>
<name>A0A7W5B3J6_9BACL</name>
<proteinExistence type="predicted"/>
<accession>A0A7W5B3J6</accession>
<dbReference type="AlphaFoldDB" id="A0A7W5B3J6"/>
<evidence type="ECO:0000259" key="1">
    <source>
        <dbReference type="Pfam" id="PF13799"/>
    </source>
</evidence>
<dbReference type="Proteomes" id="UP000570361">
    <property type="component" value="Unassembled WGS sequence"/>
</dbReference>
<sequence length="139" mass="14092">MPPSLIKLFVAASATAPVATGGTIDTAVTPVVTRFVAVMDPGMITGGATVIPAASFANDNGDPITDLPAPPTEGYYNVYVNAVLQEANLSTLTQTALTLDTVAIPAGAPIILEVDDFSATTSTMTVPPTISTPTITITT</sequence>